<dbReference type="AlphaFoldDB" id="A0AB36JYV1"/>
<dbReference type="SUPFAM" id="SSF46785">
    <property type="entry name" value="Winged helix' DNA-binding domain"/>
    <property type="match status" value="1"/>
</dbReference>
<evidence type="ECO:0000256" key="9">
    <source>
        <dbReference type="ARBA" id="ARBA00023163"/>
    </source>
</evidence>
<dbReference type="GeneID" id="89610168"/>
<dbReference type="Proteomes" id="UP000189021">
    <property type="component" value="Unassembled WGS sequence"/>
</dbReference>
<dbReference type="PANTHER" id="PTHR34471">
    <property type="entry name" value="ARGININE REPRESSOR"/>
    <property type="match status" value="1"/>
</dbReference>
<evidence type="ECO:0000256" key="8">
    <source>
        <dbReference type="ARBA" id="ARBA00023125"/>
    </source>
</evidence>
<dbReference type="GO" id="GO:0003677">
    <property type="term" value="F:DNA binding"/>
    <property type="evidence" value="ECO:0007669"/>
    <property type="project" value="UniProtKB-KW"/>
</dbReference>
<dbReference type="GO" id="GO:0006526">
    <property type="term" value="P:L-arginine biosynthetic process"/>
    <property type="evidence" value="ECO:0007669"/>
    <property type="project" value="UniProtKB-KW"/>
</dbReference>
<sequence>MVNDAILSVETATPEDDILSACRHLLQTQSFTTQDAVRQQLVQLGYLDVSQSTVSRLLSKLGVAKVPNAHGQKVYALSGEMEPVYAVSSVGSQIDDITCSQAMVVVKTHPGGAQLIARLLDLHRHPLILGTVGGNDTVLVAPRQLNELAACEQVVRDRLAPE</sequence>
<proteinExistence type="inferred from homology"/>
<name>A0AB36JYV1_9GAMM</name>
<accession>A0AB36JYV1</accession>
<dbReference type="InterPro" id="IPR036251">
    <property type="entry name" value="Arg_repress_C_sf"/>
</dbReference>
<dbReference type="Pfam" id="PF02863">
    <property type="entry name" value="Arg_repressor_C"/>
    <property type="match status" value="1"/>
</dbReference>
<dbReference type="GO" id="GO:0051259">
    <property type="term" value="P:protein complex oligomerization"/>
    <property type="evidence" value="ECO:0007669"/>
    <property type="project" value="InterPro"/>
</dbReference>
<reference evidence="13 14" key="1">
    <citation type="journal article" date="2017" name="Genome Announc.">
        <title>Draft Genome Sequences of Salinivibrio proteolyticus, Salinivibrio sharmensis, Salinivibrio siamensis, Salinivibrio costicola subsp. alcaliphilus, Salinivibrio costicola subsp. vallismortis, and 29 New Isolates Belonging to the Genus Salinivibrio.</title>
        <authorList>
            <person name="Lopez-Hermoso C."/>
            <person name="de la Haba R.R."/>
            <person name="Sanchez-Porro C."/>
            <person name="Bayliss S.C."/>
            <person name="Feil E.J."/>
            <person name="Ventosa A."/>
        </authorList>
    </citation>
    <scope>NUCLEOTIDE SEQUENCE [LARGE SCALE GENOMIC DNA]</scope>
    <source>
        <strain evidence="13 14">AL184</strain>
    </source>
</reference>
<keyword evidence="5 10" id="KW-0963">Cytoplasm</keyword>
<evidence type="ECO:0000256" key="2">
    <source>
        <dbReference type="ARBA" id="ARBA00005040"/>
    </source>
</evidence>
<evidence type="ECO:0000313" key="14">
    <source>
        <dbReference type="Proteomes" id="UP000189021"/>
    </source>
</evidence>
<evidence type="ECO:0000259" key="12">
    <source>
        <dbReference type="Pfam" id="PF02863"/>
    </source>
</evidence>
<dbReference type="InterPro" id="IPR001669">
    <property type="entry name" value="Arg_repress"/>
</dbReference>
<feature type="domain" description="Arginine repressor DNA-binding" evidence="11">
    <location>
        <begin position="22"/>
        <end position="80"/>
    </location>
</feature>
<dbReference type="GO" id="GO:0003700">
    <property type="term" value="F:DNA-binding transcription factor activity"/>
    <property type="evidence" value="ECO:0007669"/>
    <property type="project" value="UniProtKB-UniRule"/>
</dbReference>
<organism evidence="13 14">
    <name type="scientific">Salinivibrio kushneri</name>
    <dbReference type="NCBI Taxonomy" id="1908198"/>
    <lineage>
        <taxon>Bacteria</taxon>
        <taxon>Pseudomonadati</taxon>
        <taxon>Pseudomonadota</taxon>
        <taxon>Gammaproteobacteria</taxon>
        <taxon>Vibrionales</taxon>
        <taxon>Vibrionaceae</taxon>
        <taxon>Salinivibrio</taxon>
    </lineage>
</organism>
<dbReference type="Gene3D" id="1.10.10.10">
    <property type="entry name" value="Winged helix-like DNA-binding domain superfamily/Winged helix DNA-binding domain"/>
    <property type="match status" value="1"/>
</dbReference>
<dbReference type="Pfam" id="PF01316">
    <property type="entry name" value="Arg_repressor"/>
    <property type="match status" value="1"/>
</dbReference>
<comment type="subcellular location">
    <subcellularLocation>
        <location evidence="1 10">Cytoplasm</location>
    </subcellularLocation>
</comment>
<dbReference type="InterPro" id="IPR020899">
    <property type="entry name" value="Arg_repress_C"/>
</dbReference>
<feature type="domain" description="Arginine repressor C-terminal" evidence="12">
    <location>
        <begin position="96"/>
        <end position="151"/>
    </location>
</feature>
<dbReference type="Gene3D" id="3.30.1360.40">
    <property type="match status" value="1"/>
</dbReference>
<dbReference type="EMBL" id="MUEK01000007">
    <property type="protein sequence ID" value="OOE39578.1"/>
    <property type="molecule type" value="Genomic_DNA"/>
</dbReference>
<evidence type="ECO:0000256" key="4">
    <source>
        <dbReference type="ARBA" id="ARBA00021148"/>
    </source>
</evidence>
<evidence type="ECO:0000313" key="13">
    <source>
        <dbReference type="EMBL" id="OOE39578.1"/>
    </source>
</evidence>
<evidence type="ECO:0000256" key="5">
    <source>
        <dbReference type="ARBA" id="ARBA00022490"/>
    </source>
</evidence>
<comment type="caution">
    <text evidence="13">The sequence shown here is derived from an EMBL/GenBank/DDBJ whole genome shotgun (WGS) entry which is preliminary data.</text>
</comment>
<keyword evidence="10" id="KW-0678">Repressor</keyword>
<dbReference type="GO" id="GO:0034618">
    <property type="term" value="F:arginine binding"/>
    <property type="evidence" value="ECO:0007669"/>
    <property type="project" value="InterPro"/>
</dbReference>
<dbReference type="GO" id="GO:0005737">
    <property type="term" value="C:cytoplasm"/>
    <property type="evidence" value="ECO:0007669"/>
    <property type="project" value="UniProtKB-SubCell"/>
</dbReference>
<dbReference type="PRINTS" id="PR01467">
    <property type="entry name" value="ARGREPRESSOR"/>
</dbReference>
<dbReference type="InterPro" id="IPR036390">
    <property type="entry name" value="WH_DNA-bd_sf"/>
</dbReference>
<gene>
    <name evidence="10" type="primary">argR</name>
    <name evidence="13" type="ORF">BZG00_08535</name>
</gene>
<dbReference type="SUPFAM" id="SSF55252">
    <property type="entry name" value="C-terminal domain of arginine repressor"/>
    <property type="match status" value="1"/>
</dbReference>
<keyword evidence="8 10" id="KW-0238">DNA-binding</keyword>
<dbReference type="InterPro" id="IPR020900">
    <property type="entry name" value="Arg_repress_DNA-bd"/>
</dbReference>
<keyword evidence="7 10" id="KW-0805">Transcription regulation</keyword>
<evidence type="ECO:0000256" key="6">
    <source>
        <dbReference type="ARBA" id="ARBA00022571"/>
    </source>
</evidence>
<keyword evidence="14" id="KW-1185">Reference proteome</keyword>
<dbReference type="GO" id="GO:1900079">
    <property type="term" value="P:regulation of arginine biosynthetic process"/>
    <property type="evidence" value="ECO:0007669"/>
    <property type="project" value="UniProtKB-UniRule"/>
</dbReference>
<keyword evidence="6 10" id="KW-0055">Arginine biosynthesis</keyword>
<comment type="pathway">
    <text evidence="2 10">Amino-acid biosynthesis; L-arginine biosynthesis [regulation].</text>
</comment>
<protein>
    <recommendedName>
        <fullName evidence="4 10">Arginine repressor</fullName>
    </recommendedName>
</protein>
<keyword evidence="9 10" id="KW-0804">Transcription</keyword>
<dbReference type="InterPro" id="IPR036388">
    <property type="entry name" value="WH-like_DNA-bd_sf"/>
</dbReference>
<comment type="function">
    <text evidence="10">Regulates arginine biosynthesis genes.</text>
</comment>
<keyword evidence="10" id="KW-0028">Amino-acid biosynthesis</keyword>
<dbReference type="PANTHER" id="PTHR34471:SF1">
    <property type="entry name" value="ARGININE REPRESSOR"/>
    <property type="match status" value="1"/>
</dbReference>
<evidence type="ECO:0000259" key="11">
    <source>
        <dbReference type="Pfam" id="PF01316"/>
    </source>
</evidence>
<dbReference type="HAMAP" id="MF_00173">
    <property type="entry name" value="Arg_repressor"/>
    <property type="match status" value="1"/>
</dbReference>
<comment type="similarity">
    <text evidence="3 10">Belongs to the ArgR family.</text>
</comment>
<evidence type="ECO:0000256" key="10">
    <source>
        <dbReference type="HAMAP-Rule" id="MF_00173"/>
    </source>
</evidence>
<evidence type="ECO:0000256" key="3">
    <source>
        <dbReference type="ARBA" id="ARBA00008316"/>
    </source>
</evidence>
<evidence type="ECO:0000256" key="7">
    <source>
        <dbReference type="ARBA" id="ARBA00023015"/>
    </source>
</evidence>
<dbReference type="RefSeq" id="WP_077521713.1">
    <property type="nucleotide sequence ID" value="NZ_CP040021.1"/>
</dbReference>
<evidence type="ECO:0000256" key="1">
    <source>
        <dbReference type="ARBA" id="ARBA00004496"/>
    </source>
</evidence>